<protein>
    <recommendedName>
        <fullName evidence="3">PD-(D/E)XK nuclease superfamily protein</fullName>
    </recommendedName>
</protein>
<reference evidence="1 2" key="1">
    <citation type="journal article" date="2022" name="Int. J. Syst. Evol. Microbiol.">
        <title>Flavobacterium ammonificans sp. nov. and Flavobacterium ammoniigenes sp. nov., ammonifying bacteria isolated from surface river water.</title>
        <authorList>
            <person name="Watanabe K."/>
            <person name="Kitamura T."/>
            <person name="Ogata Y."/>
            <person name="Shindo C."/>
            <person name="Suda W."/>
        </authorList>
    </citation>
    <scope>NUCLEOTIDE SEQUENCE [LARGE SCALE GENOMIC DNA]</scope>
    <source>
        <strain evidence="1 2">GENT5</strain>
    </source>
</reference>
<proteinExistence type="predicted"/>
<accession>A0ABM7V6A5</accession>
<dbReference type="Proteomes" id="UP001319867">
    <property type="component" value="Chromosome"/>
</dbReference>
<evidence type="ECO:0008006" key="3">
    <source>
        <dbReference type="Google" id="ProtNLM"/>
    </source>
</evidence>
<organism evidence="1 2">
    <name type="scientific">Flavobacterium ammoniigenes</name>
    <dbReference type="NCBI Taxonomy" id="1751095"/>
    <lineage>
        <taxon>Bacteria</taxon>
        <taxon>Pseudomonadati</taxon>
        <taxon>Bacteroidota</taxon>
        <taxon>Flavobacteriia</taxon>
        <taxon>Flavobacteriales</taxon>
        <taxon>Flavobacteriaceae</taxon>
        <taxon>Flavobacterium</taxon>
    </lineage>
</organism>
<dbReference type="RefSeq" id="WP_229316481.1">
    <property type="nucleotide sequence ID" value="NZ_AP025184.1"/>
</dbReference>
<reference evidence="1 2" key="2">
    <citation type="journal article" date="2022" name="Microorganisms">
        <title>Complete Genome Sequences of Two Flavobacterium ammonificans Strains and a Flavobacterium ammoniigenes Strain of Ammonifying Bacterioplankton Isolated from Surface River Water.</title>
        <authorList>
            <person name="Suda W."/>
            <person name="Ogata Y."/>
            <person name="Shindo C."/>
            <person name="Watanabe K."/>
        </authorList>
    </citation>
    <scope>NUCLEOTIDE SEQUENCE [LARGE SCALE GENOMIC DNA]</scope>
    <source>
        <strain evidence="1 2">GENT5</strain>
    </source>
</reference>
<gene>
    <name evidence="1" type="ORF">GENT5_13950</name>
</gene>
<evidence type="ECO:0000313" key="2">
    <source>
        <dbReference type="Proteomes" id="UP001319867"/>
    </source>
</evidence>
<dbReference type="EMBL" id="AP025184">
    <property type="protein sequence ID" value="BDB55090.1"/>
    <property type="molecule type" value="Genomic_DNA"/>
</dbReference>
<keyword evidence="2" id="KW-1185">Reference proteome</keyword>
<name>A0ABM7V6A5_9FLAO</name>
<sequence length="528" mass="62527">MTNEKKINYNSFFESVAHHNLERFHSETIAWIFNTFPDTAKNFIKSIHTDISSIDKIELNNQYCWAESNQIDILLKYSYDSKNYQIIIENKIKASEHKIEAEKLKKGKNFDDYKQQLSEDEIKFLSKDDDGKVMLSQTEYYYLREKMERAEQIVDYEIKNDKPSFEANPYSILQKYISENVSTIQSSISKKSFKKDCIKFLNEDKNINAEYCSYVYLKPSRVCIDQEYFTNKIKNDLNSVHYYFDKLNAWNKKLGDNPWITITYEELIETIKNNDALNDKQQLKENIIIANAYINFIEDNIKEEVNLDDFNQNEEYARFDYFKLLFALVKTKFKDVSILNSISNDNKENSIYEYIQAGSSNGGIPLFAFYKEINLDEKYTFFSNMKDEVKKQKINIGIQVQGENFKYYVSADDYDNTKVLKIHNNINESDLTNNYEKFVQKILKEISDDTQILNFVKEKVNFTEYKNEGFNPNKTKTFYSRSYKIENFIENVEQPRDIIDIANEISDKVNHFVNFDLSTTIKNFTHKS</sequence>
<evidence type="ECO:0000313" key="1">
    <source>
        <dbReference type="EMBL" id="BDB55090.1"/>
    </source>
</evidence>